<dbReference type="OrthoDB" id="444631at2759"/>
<dbReference type="InterPro" id="IPR052337">
    <property type="entry name" value="SAT4-like"/>
</dbReference>
<evidence type="ECO:0000259" key="8">
    <source>
        <dbReference type="Pfam" id="PF20684"/>
    </source>
</evidence>
<feature type="transmembrane region" description="Helical" evidence="7">
    <location>
        <begin position="182"/>
        <end position="202"/>
    </location>
</feature>
<evidence type="ECO:0000256" key="4">
    <source>
        <dbReference type="ARBA" id="ARBA00023136"/>
    </source>
</evidence>
<feature type="region of interest" description="Disordered" evidence="6">
    <location>
        <begin position="357"/>
        <end position="395"/>
    </location>
</feature>
<proteinExistence type="inferred from homology"/>
<keyword evidence="4 7" id="KW-0472">Membrane</keyword>
<organism evidence="9 10">
    <name type="scientific">Gnomoniopsis smithogilvyi</name>
    <dbReference type="NCBI Taxonomy" id="1191159"/>
    <lineage>
        <taxon>Eukaryota</taxon>
        <taxon>Fungi</taxon>
        <taxon>Dikarya</taxon>
        <taxon>Ascomycota</taxon>
        <taxon>Pezizomycotina</taxon>
        <taxon>Sordariomycetes</taxon>
        <taxon>Sordariomycetidae</taxon>
        <taxon>Diaporthales</taxon>
        <taxon>Gnomoniaceae</taxon>
        <taxon>Gnomoniopsis</taxon>
    </lineage>
</organism>
<evidence type="ECO:0000256" key="7">
    <source>
        <dbReference type="SAM" id="Phobius"/>
    </source>
</evidence>
<evidence type="ECO:0000256" key="5">
    <source>
        <dbReference type="ARBA" id="ARBA00038359"/>
    </source>
</evidence>
<dbReference type="PANTHER" id="PTHR33048:SF129">
    <property type="entry name" value="INTEGRAL MEMBRANE PROTEIN-RELATED"/>
    <property type="match status" value="1"/>
</dbReference>
<keyword evidence="3 7" id="KW-1133">Transmembrane helix</keyword>
<feature type="transmembrane region" description="Helical" evidence="7">
    <location>
        <begin position="68"/>
        <end position="90"/>
    </location>
</feature>
<evidence type="ECO:0000256" key="2">
    <source>
        <dbReference type="ARBA" id="ARBA00022692"/>
    </source>
</evidence>
<dbReference type="Proteomes" id="UP001140453">
    <property type="component" value="Unassembled WGS sequence"/>
</dbReference>
<gene>
    <name evidence="9" type="ORF">N0V93_009632</name>
</gene>
<feature type="transmembrane region" description="Helical" evidence="7">
    <location>
        <begin position="269"/>
        <end position="288"/>
    </location>
</feature>
<dbReference type="InterPro" id="IPR049326">
    <property type="entry name" value="Rhodopsin_dom_fungi"/>
</dbReference>
<name>A0A9W8YJZ2_9PEZI</name>
<keyword evidence="10" id="KW-1185">Reference proteome</keyword>
<dbReference type="GO" id="GO:0016020">
    <property type="term" value="C:membrane"/>
    <property type="evidence" value="ECO:0007669"/>
    <property type="project" value="UniProtKB-SubCell"/>
</dbReference>
<feature type="transmembrane region" description="Helical" evidence="7">
    <location>
        <begin position="152"/>
        <end position="170"/>
    </location>
</feature>
<dbReference type="EMBL" id="JAPEVB010000006">
    <property type="protein sequence ID" value="KAJ4386734.1"/>
    <property type="molecule type" value="Genomic_DNA"/>
</dbReference>
<dbReference type="PANTHER" id="PTHR33048">
    <property type="entry name" value="PTH11-LIKE INTEGRAL MEMBRANE PROTEIN (AFU_ORTHOLOGUE AFUA_5G11245)"/>
    <property type="match status" value="1"/>
</dbReference>
<evidence type="ECO:0000313" key="9">
    <source>
        <dbReference type="EMBL" id="KAJ4386734.1"/>
    </source>
</evidence>
<accession>A0A9W8YJZ2</accession>
<dbReference type="AlphaFoldDB" id="A0A9W8YJZ2"/>
<comment type="subcellular location">
    <subcellularLocation>
        <location evidence="1">Membrane</location>
        <topology evidence="1">Multi-pass membrane protein</topology>
    </subcellularLocation>
</comment>
<evidence type="ECO:0000256" key="1">
    <source>
        <dbReference type="ARBA" id="ARBA00004141"/>
    </source>
</evidence>
<comment type="similarity">
    <text evidence="5">Belongs to the SAT4 family.</text>
</comment>
<feature type="compositionally biased region" description="Basic and acidic residues" evidence="6">
    <location>
        <begin position="432"/>
        <end position="442"/>
    </location>
</feature>
<evidence type="ECO:0000256" key="6">
    <source>
        <dbReference type="SAM" id="MobiDB-lite"/>
    </source>
</evidence>
<feature type="transmembrane region" description="Helical" evidence="7">
    <location>
        <begin position="102"/>
        <end position="125"/>
    </location>
</feature>
<evidence type="ECO:0000256" key="3">
    <source>
        <dbReference type="ARBA" id="ARBA00022989"/>
    </source>
</evidence>
<evidence type="ECO:0000313" key="10">
    <source>
        <dbReference type="Proteomes" id="UP001140453"/>
    </source>
</evidence>
<keyword evidence="2 7" id="KW-0812">Transmembrane</keyword>
<sequence>MSANTTSTWVANNTMPSAFIGQPPNTQRDWYIVRGFLRLVGLDDTDPALGYVLAAKDNGANDGSKRPAVIGGLITCLVAISTVTIARLGLRASMSQMRFGLDDWATIAAAAMGLTYTTCQLIMAIRGGGDHIWLHTYEDYNIFNYYGTLDKLIFYVTVALIKISLTLFIRRLADRASKKWRWFCDFFLFTLAVYILAATFWFCFTCDPPRAQWDRLYAGQLETPATCLSTIEWGIIFNVTHVVQGCILLLSPIVILWKVSMEIKKKVRLFAIWACGLLAVLFGLMRMLRANFTADIMWSYTELLIWTTLDVAVGIVVISLPVLDAWIASGARKAMTKMGRTRGTGLSKSGYGNLDKSSGYASARTGKSVGTRNTSHGTSQDCGDSEDGIIDRKDSPMELTIMRTDEYAVRFSAVDEEESRRFGGQASVTPGVDKDRFTGIAR</sequence>
<reference evidence="9" key="1">
    <citation type="submission" date="2022-10" db="EMBL/GenBank/DDBJ databases">
        <title>Tapping the CABI collections for fungal endophytes: first genome assemblies for Collariella, Neodidymelliopsis, Ascochyta clinopodiicola, Didymella pomorum, Didymosphaeria variabile, Neocosmospora piperis and Neocucurbitaria cava.</title>
        <authorList>
            <person name="Hill R."/>
        </authorList>
    </citation>
    <scope>NUCLEOTIDE SEQUENCE</scope>
    <source>
        <strain evidence="9">IMI 355082</strain>
    </source>
</reference>
<feature type="domain" description="Rhodopsin" evidence="8">
    <location>
        <begin position="86"/>
        <end position="326"/>
    </location>
</feature>
<dbReference type="Pfam" id="PF20684">
    <property type="entry name" value="Fung_rhodopsin"/>
    <property type="match status" value="1"/>
</dbReference>
<comment type="caution">
    <text evidence="9">The sequence shown here is derived from an EMBL/GenBank/DDBJ whole genome shotgun (WGS) entry which is preliminary data.</text>
</comment>
<feature type="compositionally biased region" description="Polar residues" evidence="6">
    <location>
        <begin position="368"/>
        <end position="382"/>
    </location>
</feature>
<feature type="transmembrane region" description="Helical" evidence="7">
    <location>
        <begin position="303"/>
        <end position="328"/>
    </location>
</feature>
<protein>
    <recommendedName>
        <fullName evidence="8">Rhodopsin domain-containing protein</fullName>
    </recommendedName>
</protein>
<feature type="region of interest" description="Disordered" evidence="6">
    <location>
        <begin position="418"/>
        <end position="442"/>
    </location>
</feature>
<feature type="transmembrane region" description="Helical" evidence="7">
    <location>
        <begin position="235"/>
        <end position="257"/>
    </location>
</feature>